<reference evidence="7" key="1">
    <citation type="submission" date="2020-07" db="EMBL/GenBank/DDBJ databases">
        <title>Multicomponent nature underlies the extraordinary mechanical properties of spider dragline silk.</title>
        <authorList>
            <person name="Kono N."/>
            <person name="Nakamura H."/>
            <person name="Mori M."/>
            <person name="Yoshida Y."/>
            <person name="Ohtoshi R."/>
            <person name="Malay A.D."/>
            <person name="Moran D.A.P."/>
            <person name="Tomita M."/>
            <person name="Numata K."/>
            <person name="Arakawa K."/>
        </authorList>
    </citation>
    <scope>NUCLEOTIDE SEQUENCE</scope>
</reference>
<evidence type="ECO:0000256" key="3">
    <source>
        <dbReference type="ARBA" id="ARBA00022737"/>
    </source>
</evidence>
<dbReference type="GO" id="GO:0007160">
    <property type="term" value="P:cell-matrix adhesion"/>
    <property type="evidence" value="ECO:0007669"/>
    <property type="project" value="TreeGrafter"/>
</dbReference>
<evidence type="ECO:0000256" key="5">
    <source>
        <dbReference type="PROSITE-ProRule" id="PRU00500"/>
    </source>
</evidence>
<keyword evidence="3" id="KW-0677">Repeat</keyword>
<feature type="domain" description="Thyroglobulin type-1" evidence="6">
    <location>
        <begin position="194"/>
        <end position="271"/>
    </location>
</feature>
<evidence type="ECO:0000256" key="4">
    <source>
        <dbReference type="ARBA" id="ARBA00023157"/>
    </source>
</evidence>
<feature type="domain" description="Thyroglobulin type-1" evidence="6">
    <location>
        <begin position="49"/>
        <end position="117"/>
    </location>
</feature>
<dbReference type="InterPro" id="IPR036857">
    <property type="entry name" value="Thyroglobulin_1_sf"/>
</dbReference>
<dbReference type="Proteomes" id="UP000887116">
    <property type="component" value="Unassembled WGS sequence"/>
</dbReference>
<dbReference type="PANTHER" id="PTHR12352">
    <property type="entry name" value="SECRETED MODULAR CALCIUM-BINDING PROTEIN"/>
    <property type="match status" value="1"/>
</dbReference>
<keyword evidence="8" id="KW-1185">Reference proteome</keyword>
<dbReference type="PANTHER" id="PTHR12352:SF3">
    <property type="entry name" value="NIDOGEN-2"/>
    <property type="match status" value="1"/>
</dbReference>
<dbReference type="AlphaFoldDB" id="A0A8X6LYI3"/>
<accession>A0A8X6LYI3</accession>
<dbReference type="OrthoDB" id="6419089at2759"/>
<dbReference type="InterPro" id="IPR051950">
    <property type="entry name" value="Dev_reg/Prot_inhib"/>
</dbReference>
<dbReference type="PROSITE" id="PS51162">
    <property type="entry name" value="THYROGLOBULIN_1_2"/>
    <property type="match status" value="2"/>
</dbReference>
<dbReference type="GO" id="GO:0005615">
    <property type="term" value="C:extracellular space"/>
    <property type="evidence" value="ECO:0007669"/>
    <property type="project" value="TreeGrafter"/>
</dbReference>
<keyword evidence="2" id="KW-0964">Secreted</keyword>
<evidence type="ECO:0000259" key="6">
    <source>
        <dbReference type="PROSITE" id="PS51162"/>
    </source>
</evidence>
<comment type="caution">
    <text evidence="5">Lacks conserved residue(s) required for the propagation of feature annotation.</text>
</comment>
<proteinExistence type="predicted"/>
<sequence length="356" mass="41007">MQKCFTEANEKCKEHVEGSLTNIKTPLCKSGYKCIGGRCSLEQLVDDSSPRCIQLRLRRQKERNQEVYAEDLWIPECDENGNFQAMQYKKRKSICFDKKGNKLFGQMDSEFAENMTCGCSRHMDILQKANPYIFNTHLQEHCSITGDFESLQCIRDLCYCSDPVTGQVQEQIVKMAYINKLSCYNKEIHGNGIMKECEKELQRVRSLHFRFFLKGLEVFGLEKFQCDLDGTFSPRQCDLENCVCTDKNGIGIKSYFIGIEDFEKLKTEMTCDCARDVGGDSQFPALKCKAYGNYFPIQCFLKDQCFCVDTDGDVISKMMNKTEELETFCENILRNLDEPSEVTSVSDDGDDYYEFI</sequence>
<dbReference type="SMART" id="SM00211">
    <property type="entry name" value="TY"/>
    <property type="match status" value="3"/>
</dbReference>
<evidence type="ECO:0000313" key="8">
    <source>
        <dbReference type="Proteomes" id="UP000887116"/>
    </source>
</evidence>
<comment type="caution">
    <text evidence="7">The sequence shown here is derived from an EMBL/GenBank/DDBJ whole genome shotgun (WGS) entry which is preliminary data.</text>
</comment>
<dbReference type="EMBL" id="BMAO01008650">
    <property type="protein sequence ID" value="GFR25372.1"/>
    <property type="molecule type" value="Genomic_DNA"/>
</dbReference>
<keyword evidence="4" id="KW-1015">Disulfide bond</keyword>
<comment type="subcellular location">
    <subcellularLocation>
        <location evidence="1">Secreted</location>
    </subcellularLocation>
</comment>
<dbReference type="InterPro" id="IPR000716">
    <property type="entry name" value="Thyroglobulin_1"/>
</dbReference>
<gene>
    <name evidence="7" type="primary">X975_24400</name>
    <name evidence="7" type="ORF">TNCT_425521</name>
</gene>
<evidence type="ECO:0000256" key="2">
    <source>
        <dbReference type="ARBA" id="ARBA00022525"/>
    </source>
</evidence>
<evidence type="ECO:0000256" key="1">
    <source>
        <dbReference type="ARBA" id="ARBA00004613"/>
    </source>
</evidence>
<dbReference type="GO" id="GO:0005604">
    <property type="term" value="C:basement membrane"/>
    <property type="evidence" value="ECO:0007669"/>
    <property type="project" value="TreeGrafter"/>
</dbReference>
<name>A0A8X6LYI3_TRICU</name>
<organism evidence="7 8">
    <name type="scientific">Trichonephila clavata</name>
    <name type="common">Joro spider</name>
    <name type="synonym">Nephila clavata</name>
    <dbReference type="NCBI Taxonomy" id="2740835"/>
    <lineage>
        <taxon>Eukaryota</taxon>
        <taxon>Metazoa</taxon>
        <taxon>Ecdysozoa</taxon>
        <taxon>Arthropoda</taxon>
        <taxon>Chelicerata</taxon>
        <taxon>Arachnida</taxon>
        <taxon>Araneae</taxon>
        <taxon>Araneomorphae</taxon>
        <taxon>Entelegynae</taxon>
        <taxon>Araneoidea</taxon>
        <taxon>Nephilidae</taxon>
        <taxon>Trichonephila</taxon>
    </lineage>
</organism>
<dbReference type="SUPFAM" id="SSF57610">
    <property type="entry name" value="Thyroglobulin type-1 domain"/>
    <property type="match status" value="4"/>
</dbReference>
<dbReference type="Pfam" id="PF00086">
    <property type="entry name" value="Thyroglobulin_1"/>
    <property type="match status" value="3"/>
</dbReference>
<evidence type="ECO:0000313" key="7">
    <source>
        <dbReference type="EMBL" id="GFR25372.1"/>
    </source>
</evidence>
<dbReference type="Gene3D" id="4.10.800.10">
    <property type="entry name" value="Thyroglobulin type-1"/>
    <property type="match status" value="3"/>
</dbReference>
<protein>
    <recommendedName>
        <fullName evidence="6">Thyroglobulin type-1 domain-containing protein</fullName>
    </recommendedName>
</protein>